<name>A0A0D0X549_9ACTN</name>
<dbReference type="GeneID" id="301305182"/>
<dbReference type="InterPro" id="IPR043863">
    <property type="entry name" value="DUF5825"/>
</dbReference>
<evidence type="ECO:0000313" key="1">
    <source>
        <dbReference type="EMBL" id="KIR66236.1"/>
    </source>
</evidence>
<dbReference type="EMBL" id="JXSX01000001">
    <property type="protein sequence ID" value="KIR66236.1"/>
    <property type="molecule type" value="Genomic_DNA"/>
</dbReference>
<keyword evidence="2" id="KW-1185">Reference proteome</keyword>
<gene>
    <name evidence="1" type="ORF">TK50_13775</name>
</gene>
<dbReference type="Proteomes" id="UP000032254">
    <property type="component" value="Unassembled WGS sequence"/>
</dbReference>
<accession>A0A0D0X549</accession>
<dbReference type="OrthoDB" id="3624112at2"/>
<dbReference type="RefSeq" id="WP_043963103.1">
    <property type="nucleotide sequence ID" value="NZ_JXSX01000001.1"/>
</dbReference>
<proteinExistence type="predicted"/>
<dbReference type="AlphaFoldDB" id="A0A0D0X549"/>
<dbReference type="PATRIC" id="fig|47853.6.peg.2910"/>
<protein>
    <submittedName>
        <fullName evidence="1">Uncharacterized protein</fullName>
    </submittedName>
</protein>
<evidence type="ECO:0000313" key="2">
    <source>
        <dbReference type="Proteomes" id="UP000032254"/>
    </source>
</evidence>
<dbReference type="Pfam" id="PF19142">
    <property type="entry name" value="DUF5825"/>
    <property type="match status" value="1"/>
</dbReference>
<organism evidence="1 2">
    <name type="scientific">Micromonospora haikouensis</name>
    <dbReference type="NCBI Taxonomy" id="686309"/>
    <lineage>
        <taxon>Bacteria</taxon>
        <taxon>Bacillati</taxon>
        <taxon>Actinomycetota</taxon>
        <taxon>Actinomycetes</taxon>
        <taxon>Micromonosporales</taxon>
        <taxon>Micromonosporaceae</taxon>
        <taxon>Micromonospora</taxon>
    </lineage>
</organism>
<reference evidence="1 2" key="1">
    <citation type="submission" date="2015-01" db="EMBL/GenBank/DDBJ databases">
        <title>Sequencing and annotation of Micromonospora carbonacea strain JXNU-1 genome.</title>
        <authorList>
            <person name="Long Z."/>
            <person name="Huang Y."/>
            <person name="Jiang Y."/>
        </authorList>
    </citation>
    <scope>NUCLEOTIDE SEQUENCE [LARGE SCALE GENOMIC DNA]</scope>
    <source>
        <strain evidence="1 2">JXNU-1</strain>
    </source>
</reference>
<sequence length="219" mass="23352">MSSPQVDFGATVVEVELSRDYDPAAARLPGMALGTHRLAGPCGGTVAGWYAAGARHARLAHPVDLCADADARAARSLLLIRELTARGIAVDWTARCRDGCHGGDLFTHLCPPSRLDGDATGTVAARWRAAFFLGRCVYRRGPGFVEVRDRRSGALEVVTIDEPGHLAAIATLAEGVAATAVPADVRRDLVGAHLVAEQAGHLWWLPTRAHRWPFPALIV</sequence>
<comment type="caution">
    <text evidence="1">The sequence shown here is derived from an EMBL/GenBank/DDBJ whole genome shotgun (WGS) entry which is preliminary data.</text>
</comment>